<geneLocation type="plasmid" evidence="1 2">
    <name>pFA3</name>
</geneLocation>
<sequence>MNRMGKNFLVLGFIVFSFFSCQSDEETVEPDDVSIAQFVEELRVNAVDNELGTVTRLTIQRNNDNQHILYIKYKEKLKKETADKLIAKIRIHEKSLARIDIKTVSLMDDCANDYDYKISSQLDEKMTEPADGISFAQFIEDLKLDTDNNKLYGVERFTIQRKDRDEHTLYVWYNEKVEKETADKIINGLLNHKESLTRIGITKASLRETRGYEHDYDMTH</sequence>
<name>A0AAU9DHR7_9BACT</name>
<gene>
    <name evidence="1" type="ORF">FUAX_45370</name>
</gene>
<accession>A0AAU9DHR7</accession>
<protein>
    <submittedName>
        <fullName evidence="1">Uncharacterized protein</fullName>
    </submittedName>
</protein>
<evidence type="ECO:0000313" key="2">
    <source>
        <dbReference type="Proteomes" id="UP001348817"/>
    </source>
</evidence>
<dbReference type="KEGG" id="fax:FUAX_45370"/>
<evidence type="ECO:0000313" key="1">
    <source>
        <dbReference type="EMBL" id="BDD12105.1"/>
    </source>
</evidence>
<reference evidence="1 2" key="1">
    <citation type="submission" date="2021-12" db="EMBL/GenBank/DDBJ databases">
        <title>Genome sequencing of bacteria with rrn-lacking chromosome and rrn-plasmid.</title>
        <authorList>
            <person name="Anda M."/>
            <person name="Iwasaki W."/>
        </authorList>
    </citation>
    <scope>NUCLEOTIDE SEQUENCE [LARGE SCALE GENOMIC DNA]</scope>
    <source>
        <strain evidence="1 2">DSM 100852</strain>
        <plasmid evidence="1 2">pFA3</plasmid>
    </source>
</reference>
<proteinExistence type="predicted"/>
<organism evidence="1 2">
    <name type="scientific">Fulvitalea axinellae</name>
    <dbReference type="NCBI Taxonomy" id="1182444"/>
    <lineage>
        <taxon>Bacteria</taxon>
        <taxon>Pseudomonadati</taxon>
        <taxon>Bacteroidota</taxon>
        <taxon>Cytophagia</taxon>
        <taxon>Cytophagales</taxon>
        <taxon>Persicobacteraceae</taxon>
        <taxon>Fulvitalea</taxon>
    </lineage>
</organism>
<dbReference type="Proteomes" id="UP001348817">
    <property type="component" value="Plasmid pFA3"/>
</dbReference>
<keyword evidence="1" id="KW-0614">Plasmid</keyword>
<dbReference type="RefSeq" id="WP_338395464.1">
    <property type="nucleotide sequence ID" value="NZ_AP025317.1"/>
</dbReference>
<keyword evidence="2" id="KW-1185">Reference proteome</keyword>
<dbReference type="EMBL" id="AP025317">
    <property type="protein sequence ID" value="BDD12105.1"/>
    <property type="molecule type" value="Genomic_DNA"/>
</dbReference>
<dbReference type="AlphaFoldDB" id="A0AAU9DHR7"/>